<evidence type="ECO:0000313" key="2">
    <source>
        <dbReference type="Proteomes" id="UP001217754"/>
    </source>
</evidence>
<dbReference type="GO" id="GO:0005739">
    <property type="term" value="C:mitochondrion"/>
    <property type="evidence" value="ECO:0007669"/>
    <property type="project" value="InterPro"/>
</dbReference>
<dbReference type="EMBL" id="CP119958">
    <property type="protein sequence ID" value="WFD37151.1"/>
    <property type="molecule type" value="Genomic_DNA"/>
</dbReference>
<dbReference type="InterPro" id="IPR034595">
    <property type="entry name" value="NDUFAF8"/>
</dbReference>
<protein>
    <submittedName>
        <fullName evidence="1">Uncharacterized protein</fullName>
    </submittedName>
</protein>
<name>A0AAF0EZN9_9BASI</name>
<dbReference type="PANTHER" id="PTHR34561">
    <property type="entry name" value="NADH DEHYDROGENASE [UBIQUINONE] 1 ALPHA SUBCOMPLEX ASSEMBLY FACTOR 8"/>
    <property type="match status" value="1"/>
</dbReference>
<dbReference type="RefSeq" id="XP_060120048.1">
    <property type="nucleotide sequence ID" value="XM_060264065.1"/>
</dbReference>
<dbReference type="PANTHER" id="PTHR34561:SF1">
    <property type="entry name" value="NADH DEHYDROGENASE [UBIQUINONE] 1 ALPHA SUBCOMPLEX ASSEMBLY FACTOR 8"/>
    <property type="match status" value="1"/>
</dbReference>
<reference evidence="1" key="1">
    <citation type="submission" date="2023-03" db="EMBL/GenBank/DDBJ databases">
        <title>Mating type loci evolution in Malassezia.</title>
        <authorList>
            <person name="Coelho M.A."/>
        </authorList>
    </citation>
    <scope>NUCLEOTIDE SEQUENCE</scope>
    <source>
        <strain evidence="1">CBS 9431</strain>
    </source>
</reference>
<dbReference type="Gene3D" id="1.10.287.2900">
    <property type="match status" value="1"/>
</dbReference>
<keyword evidence="2" id="KW-1185">Reference proteome</keyword>
<dbReference type="GO" id="GO:0032981">
    <property type="term" value="P:mitochondrial respiratory chain complex I assembly"/>
    <property type="evidence" value="ECO:0007669"/>
    <property type="project" value="InterPro"/>
</dbReference>
<gene>
    <name evidence="1" type="ORF">MJAP1_000093</name>
</gene>
<evidence type="ECO:0000313" key="1">
    <source>
        <dbReference type="EMBL" id="WFD37151.1"/>
    </source>
</evidence>
<dbReference type="PROSITE" id="PS51808">
    <property type="entry name" value="CHCH"/>
    <property type="match status" value="1"/>
</dbReference>
<dbReference type="Proteomes" id="UP001217754">
    <property type="component" value="Chromosome 1"/>
</dbReference>
<sequence length="62" mass="6841">MAKPRNLAPLRSLSAAAGQCKSQAQAYGQCMLANYQNIERDACATEFAAFQRCVQTTMKRRA</sequence>
<organism evidence="1 2">
    <name type="scientific">Malassezia japonica</name>
    <dbReference type="NCBI Taxonomy" id="223818"/>
    <lineage>
        <taxon>Eukaryota</taxon>
        <taxon>Fungi</taxon>
        <taxon>Dikarya</taxon>
        <taxon>Basidiomycota</taxon>
        <taxon>Ustilaginomycotina</taxon>
        <taxon>Malasseziomycetes</taxon>
        <taxon>Malasseziales</taxon>
        <taxon>Malasseziaceae</taxon>
        <taxon>Malassezia</taxon>
    </lineage>
</organism>
<dbReference type="AlphaFoldDB" id="A0AAF0EZN9"/>
<proteinExistence type="predicted"/>
<dbReference type="GeneID" id="85223742"/>
<accession>A0AAF0EZN9</accession>